<reference evidence="1 2" key="1">
    <citation type="journal article" date="2011" name="Genome Res.">
        <title>Phylogeny-wide analysis of social amoeba genomes highlights ancient origins for complex intercellular communication.</title>
        <authorList>
            <person name="Heidel A.J."/>
            <person name="Lawal H.M."/>
            <person name="Felder M."/>
            <person name="Schilde C."/>
            <person name="Helps N.R."/>
            <person name="Tunggal B."/>
            <person name="Rivero F."/>
            <person name="John U."/>
            <person name="Schleicher M."/>
            <person name="Eichinger L."/>
            <person name="Platzer M."/>
            <person name="Noegel A.A."/>
            <person name="Schaap P."/>
            <person name="Gloeckner G."/>
        </authorList>
    </citation>
    <scope>NUCLEOTIDE SEQUENCE [LARGE SCALE GENOMIC DNA]</scope>
    <source>
        <strain evidence="2">ATCC 26659 / Pp 5 / PN500</strain>
    </source>
</reference>
<evidence type="ECO:0000313" key="2">
    <source>
        <dbReference type="Proteomes" id="UP000001396"/>
    </source>
</evidence>
<dbReference type="SUPFAM" id="SSF140860">
    <property type="entry name" value="Pseudo ankyrin repeat-like"/>
    <property type="match status" value="1"/>
</dbReference>
<protein>
    <recommendedName>
        <fullName evidence="3">Ankyrin repeat protein</fullName>
    </recommendedName>
</protein>
<accession>D3B1X9</accession>
<dbReference type="Gene3D" id="1.25.40.20">
    <property type="entry name" value="Ankyrin repeat-containing domain"/>
    <property type="match status" value="1"/>
</dbReference>
<dbReference type="GeneID" id="31357829"/>
<dbReference type="Proteomes" id="UP000001396">
    <property type="component" value="Unassembled WGS sequence"/>
</dbReference>
<proteinExistence type="predicted"/>
<keyword evidence="2" id="KW-1185">Reference proteome</keyword>
<gene>
    <name evidence="1" type="ORF">PPL_02304</name>
</gene>
<dbReference type="InterPro" id="IPR052050">
    <property type="entry name" value="SecEffector_AnkRepeat"/>
</dbReference>
<dbReference type="SUPFAM" id="SSF48403">
    <property type="entry name" value="Ankyrin repeat"/>
    <property type="match status" value="1"/>
</dbReference>
<comment type="caution">
    <text evidence="1">The sequence shown here is derived from an EMBL/GenBank/DDBJ whole genome shotgun (WGS) entry which is preliminary data.</text>
</comment>
<dbReference type="InterPro" id="IPR036770">
    <property type="entry name" value="Ankyrin_rpt-contain_sf"/>
</dbReference>
<dbReference type="RefSeq" id="XP_020437412.1">
    <property type="nucleotide sequence ID" value="XM_020573295.1"/>
</dbReference>
<dbReference type="PANTHER" id="PTHR46586">
    <property type="entry name" value="ANKYRIN REPEAT-CONTAINING PROTEIN"/>
    <property type="match status" value="1"/>
</dbReference>
<dbReference type="PANTHER" id="PTHR46586:SF3">
    <property type="entry name" value="ANKYRIN REPEAT-CONTAINING PROTEIN"/>
    <property type="match status" value="1"/>
</dbReference>
<dbReference type="InParanoid" id="D3B1X9"/>
<evidence type="ECO:0008006" key="3">
    <source>
        <dbReference type="Google" id="ProtNLM"/>
    </source>
</evidence>
<dbReference type="AlphaFoldDB" id="D3B1X9"/>
<name>D3B1X9_HETP5</name>
<dbReference type="EMBL" id="ADBJ01000008">
    <property type="protein sequence ID" value="EFA85303.1"/>
    <property type="molecule type" value="Genomic_DNA"/>
</dbReference>
<evidence type="ECO:0000313" key="1">
    <source>
        <dbReference type="EMBL" id="EFA85303.1"/>
    </source>
</evidence>
<sequence>MTFSRILNNKYIFERVVHFLHEGHHLYACKYRNREIDDALWLAKTGSFDIIRNKIKSYSSITNDSDYPLLYWPAKSLSILFEKQHYDIIESLFNHRSVSSRKYLFLTTDVVDTAIRSQVSIDMLSTIEKLFPESITWRIFTTAAEVGSLLVIEWLRKIRPLITPAGSATNNAALNGHMHVIKYLHDSGRWAIFSSRTLDCAIKGGKLEIVEYILANRTEGLTHETIDLLTTNKEMHDIIERIILAKKNPLYESIQCSAKSLVEASRHGNLKLLRLLIENEKRLSAMRGISIVQQDVDNAIYKSYSSVTMSLMNGNISCFDYLSKTPIYSNSIKYILYMGWGHIFRSSSSYENEIAFIDYLKDKKYPLNKDVLFRLVSNGDAITQGLISEHSATQKQEVLIEILDRLHKFTGCPLVLNTSQVELISNSSVEMLRYLFGIYQQDKNNYILAAAKFGCLDIVQKSYRNEQLIKEAYKIALRAGHIEIIVYLTETFHIRADLTSAYEAFNSGRVALSSYLLENRDMFFLDDLAVCYSTMQNNHYLFERLKEKVKKTGRPIKGVGDIIISKIKSLVELKMVTSDLCSTESLGLNYKVDENVFCEMAHKNKIDQIVYLEESGKLSYFERFVGANALYQNSILIALHNGKDETVSYLVDRLKVHYPKNFPKKLYNILLDGVDDDSKETNENYRLFINFKKRLIEEILPLVE</sequence>
<organism evidence="1 2">
    <name type="scientific">Heterostelium pallidum (strain ATCC 26659 / Pp 5 / PN500)</name>
    <name type="common">Cellular slime mold</name>
    <name type="synonym">Polysphondylium pallidum</name>
    <dbReference type="NCBI Taxonomy" id="670386"/>
    <lineage>
        <taxon>Eukaryota</taxon>
        <taxon>Amoebozoa</taxon>
        <taxon>Evosea</taxon>
        <taxon>Eumycetozoa</taxon>
        <taxon>Dictyostelia</taxon>
        <taxon>Acytosteliales</taxon>
        <taxon>Acytosteliaceae</taxon>
        <taxon>Heterostelium</taxon>
    </lineage>
</organism>